<protein>
    <submittedName>
        <fullName evidence="2">Uncharacterized protein</fullName>
    </submittedName>
</protein>
<proteinExistence type="predicted"/>
<evidence type="ECO:0000313" key="2">
    <source>
        <dbReference type="EMBL" id="KAG7394504.1"/>
    </source>
</evidence>
<feature type="transmembrane region" description="Helical" evidence="1">
    <location>
        <begin position="298"/>
        <end position="319"/>
    </location>
</feature>
<comment type="caution">
    <text evidence="2">The sequence shown here is derived from an EMBL/GenBank/DDBJ whole genome shotgun (WGS) entry which is preliminary data.</text>
</comment>
<gene>
    <name evidence="2" type="ORF">PHYBOEH_005083</name>
</gene>
<dbReference type="Proteomes" id="UP000693981">
    <property type="component" value="Unassembled WGS sequence"/>
</dbReference>
<keyword evidence="3" id="KW-1185">Reference proteome</keyword>
<keyword evidence="1" id="KW-0472">Membrane</keyword>
<evidence type="ECO:0000313" key="3">
    <source>
        <dbReference type="Proteomes" id="UP000693981"/>
    </source>
</evidence>
<reference evidence="2" key="1">
    <citation type="submission" date="2021-02" db="EMBL/GenBank/DDBJ databases">
        <authorList>
            <person name="Palmer J.M."/>
        </authorList>
    </citation>
    <scope>NUCLEOTIDE SEQUENCE</scope>
    <source>
        <strain evidence="2">SCRP23</strain>
    </source>
</reference>
<name>A0A8T1WPQ4_9STRA</name>
<organism evidence="2 3">
    <name type="scientific">Phytophthora boehmeriae</name>
    <dbReference type="NCBI Taxonomy" id="109152"/>
    <lineage>
        <taxon>Eukaryota</taxon>
        <taxon>Sar</taxon>
        <taxon>Stramenopiles</taxon>
        <taxon>Oomycota</taxon>
        <taxon>Peronosporomycetes</taxon>
        <taxon>Peronosporales</taxon>
        <taxon>Peronosporaceae</taxon>
        <taxon>Phytophthora</taxon>
    </lineage>
</organism>
<dbReference type="OrthoDB" id="195558at2759"/>
<evidence type="ECO:0000256" key="1">
    <source>
        <dbReference type="SAM" id="Phobius"/>
    </source>
</evidence>
<accession>A0A8T1WPQ4</accession>
<dbReference type="AlphaFoldDB" id="A0A8T1WPQ4"/>
<dbReference type="EMBL" id="JAGDFL010000269">
    <property type="protein sequence ID" value="KAG7394504.1"/>
    <property type="molecule type" value="Genomic_DNA"/>
</dbReference>
<keyword evidence="1" id="KW-1133">Transmembrane helix</keyword>
<sequence length="324" mass="36037">MEALLLRDAVYVNDRYQELQDQRRHAHYETVEKEAKATAVDADDVNSSLERSNEHFEHWQIVNRAMALDKQEPTSTLRKKFSVLDNILESLYAENEDIPFVTSPSKAAANRLDKSDGNSPVPFKELPLPTQIALKMFFRACQSLRDPTRLAVNCRLSVQIASRLPAILTTMPSCVLSPGLVDDSTPDSNGENIWSVFHQLFGLFEELLGSPDKDIAKSEQVCLPAGDRATIVTAYVALSLKWGRLGYLLKAVEFLLESCNEISGQHLGMLGPLFRELALVTVDLPQTAFDEEDKSCGYLMSFVGGQVFLLFLVTAITIADLSPL</sequence>
<keyword evidence="1" id="KW-0812">Transmembrane</keyword>